<evidence type="ECO:0000313" key="1">
    <source>
        <dbReference type="Proteomes" id="UP000887579"/>
    </source>
</evidence>
<evidence type="ECO:0000313" key="2">
    <source>
        <dbReference type="WBParaSite" id="ES5_v2.g27769.t1"/>
    </source>
</evidence>
<protein>
    <submittedName>
        <fullName evidence="2">Uncharacterized protein</fullName>
    </submittedName>
</protein>
<proteinExistence type="predicted"/>
<sequence>MASYMDASLRQMKFYNMIVARSVGIAANIVLGWLVVKHTNKQLKPYKKVLAITIFCDLNSSILNIMFNE</sequence>
<reference evidence="2" key="1">
    <citation type="submission" date="2022-11" db="UniProtKB">
        <authorList>
            <consortium name="WormBaseParasite"/>
        </authorList>
    </citation>
    <scope>IDENTIFICATION</scope>
</reference>
<organism evidence="1 2">
    <name type="scientific">Panagrolaimus sp. ES5</name>
    <dbReference type="NCBI Taxonomy" id="591445"/>
    <lineage>
        <taxon>Eukaryota</taxon>
        <taxon>Metazoa</taxon>
        <taxon>Ecdysozoa</taxon>
        <taxon>Nematoda</taxon>
        <taxon>Chromadorea</taxon>
        <taxon>Rhabditida</taxon>
        <taxon>Tylenchina</taxon>
        <taxon>Panagrolaimomorpha</taxon>
        <taxon>Panagrolaimoidea</taxon>
        <taxon>Panagrolaimidae</taxon>
        <taxon>Panagrolaimus</taxon>
    </lineage>
</organism>
<accession>A0AC34GEB6</accession>
<name>A0AC34GEB6_9BILA</name>
<dbReference type="Proteomes" id="UP000887579">
    <property type="component" value="Unplaced"/>
</dbReference>
<dbReference type="WBParaSite" id="ES5_v2.g27769.t1">
    <property type="protein sequence ID" value="ES5_v2.g27769.t1"/>
    <property type="gene ID" value="ES5_v2.g27769"/>
</dbReference>